<accession>B6W7P8</accession>
<evidence type="ECO:0000256" key="6">
    <source>
        <dbReference type="ARBA" id="ARBA00022777"/>
    </source>
</evidence>
<protein>
    <recommendedName>
        <fullName evidence="2 8">Thymidine kinase</fullName>
        <ecNumber evidence="2 8">2.7.1.21</ecNumber>
    </recommendedName>
</protein>
<comment type="caution">
    <text evidence="13">The sequence shown here is derived from an EMBL/GenBank/DDBJ whole genome shotgun (WGS) entry which is preliminary data.</text>
</comment>
<gene>
    <name evidence="8 13" type="primary">tdk</name>
    <name evidence="13" type="ORF">ANHYDRO_00597</name>
</gene>
<evidence type="ECO:0000256" key="9">
    <source>
        <dbReference type="PIRSR" id="PIRSR035805-1"/>
    </source>
</evidence>
<feature type="binding site" evidence="8">
    <location>
        <position position="192"/>
    </location>
    <ligand>
        <name>Zn(2+)</name>
        <dbReference type="ChEBI" id="CHEBI:29105"/>
    </ligand>
</feature>
<dbReference type="PIRSF" id="PIRSF035805">
    <property type="entry name" value="TK_cell"/>
    <property type="match status" value="1"/>
</dbReference>
<comment type="subcellular location">
    <subcellularLocation>
        <location evidence="8">Cytoplasm</location>
    </subcellularLocation>
</comment>
<evidence type="ECO:0000256" key="5">
    <source>
        <dbReference type="ARBA" id="ARBA00022741"/>
    </source>
</evidence>
<dbReference type="InterPro" id="IPR001267">
    <property type="entry name" value="Thymidine_kinase"/>
</dbReference>
<dbReference type="eggNOG" id="COG1435">
    <property type="taxonomic scope" value="Bacteria"/>
</dbReference>
<dbReference type="Gene3D" id="3.40.50.300">
    <property type="entry name" value="P-loop containing nucleotide triphosphate hydrolases"/>
    <property type="match status" value="1"/>
</dbReference>
<organism evidence="13 14">
    <name type="scientific">Anaerococcus hydrogenalis DSM 7454</name>
    <dbReference type="NCBI Taxonomy" id="561177"/>
    <lineage>
        <taxon>Bacteria</taxon>
        <taxon>Bacillati</taxon>
        <taxon>Bacillota</taxon>
        <taxon>Tissierellia</taxon>
        <taxon>Tissierellales</taxon>
        <taxon>Peptoniphilaceae</taxon>
        <taxon>Anaerococcus</taxon>
    </lineage>
</organism>
<dbReference type="Proteomes" id="UP000005451">
    <property type="component" value="Unassembled WGS sequence"/>
</dbReference>
<evidence type="ECO:0000313" key="13">
    <source>
        <dbReference type="EMBL" id="EEB36297.1"/>
    </source>
</evidence>
<feature type="binding site" evidence="10">
    <location>
        <begin position="180"/>
        <end position="183"/>
    </location>
    <ligand>
        <name>substrate</name>
    </ligand>
</feature>
<keyword evidence="4 8" id="KW-0808">Transferase</keyword>
<feature type="binding site" evidence="10">
    <location>
        <position position="188"/>
    </location>
    <ligand>
        <name>substrate</name>
    </ligand>
</feature>
<dbReference type="GO" id="GO:0046104">
    <property type="term" value="P:thymidine metabolic process"/>
    <property type="evidence" value="ECO:0007669"/>
    <property type="project" value="TreeGrafter"/>
</dbReference>
<evidence type="ECO:0000256" key="4">
    <source>
        <dbReference type="ARBA" id="ARBA00022679"/>
    </source>
</evidence>
<feature type="binding site" evidence="8">
    <location>
        <position position="160"/>
    </location>
    <ligand>
        <name>Zn(2+)</name>
        <dbReference type="ChEBI" id="CHEBI:29105"/>
    </ligand>
</feature>
<sequence>MEILPILNSMFRKNMKKNAKLIVHTGSMFSGKTTSLWRELYRMKIAGYKTVAFKPSVDSRHEDEKIVSHDNLELDAIKINSIKDIFEYSKNNQIDAIGIDEVQFFPDDPSEIVNYFIKLMNSHITIVVSGLDMDYKARPFEIVKELMPIADELIKHHAICASCGEDAWVSFRKSYNEDRIEIGAQDSYQPLCRSCYNRKMKEREKTKNQISIDQI</sequence>
<keyword evidence="5 8" id="KW-0547">Nucleotide-binding</keyword>
<dbReference type="PANTHER" id="PTHR11441:SF0">
    <property type="entry name" value="THYMIDINE KINASE, CYTOSOLIC"/>
    <property type="match status" value="1"/>
</dbReference>
<keyword evidence="3 8" id="KW-0237">DNA synthesis</keyword>
<reference evidence="13 14" key="2">
    <citation type="submission" date="2008-10" db="EMBL/GenBank/DDBJ databases">
        <title>Draft genome sequence of Anaerococcus hydrogenalis (DSM 7454).</title>
        <authorList>
            <person name="Sudarsanam P."/>
            <person name="Ley R."/>
            <person name="Guruge J."/>
            <person name="Turnbaugh P.J."/>
            <person name="Mahowald M."/>
            <person name="Liep D."/>
            <person name="Gordon J."/>
        </authorList>
    </citation>
    <scope>NUCLEOTIDE SEQUENCE [LARGE SCALE GENOMIC DNA]</scope>
    <source>
        <strain evidence="13 14">DSM 7454</strain>
    </source>
</reference>
<dbReference type="HAMAP" id="MF_00124">
    <property type="entry name" value="Thymidine_kinase"/>
    <property type="match status" value="1"/>
</dbReference>
<dbReference type="GO" id="GO:0004797">
    <property type="term" value="F:thymidine kinase activity"/>
    <property type="evidence" value="ECO:0007669"/>
    <property type="project" value="UniProtKB-UniRule"/>
</dbReference>
<dbReference type="EC" id="2.7.1.21" evidence="2 8"/>
<dbReference type="SUPFAM" id="SSF57716">
    <property type="entry name" value="Glucocorticoid receptor-like (DNA-binding domain)"/>
    <property type="match status" value="1"/>
</dbReference>
<evidence type="ECO:0000256" key="7">
    <source>
        <dbReference type="ARBA" id="ARBA00022840"/>
    </source>
</evidence>
<keyword evidence="8" id="KW-0479">Metal-binding</keyword>
<dbReference type="NCBIfam" id="NF003296">
    <property type="entry name" value="PRK04296.1-1"/>
    <property type="match status" value="1"/>
</dbReference>
<evidence type="ECO:0000256" key="10">
    <source>
        <dbReference type="PIRSR" id="PIRSR035805-2"/>
    </source>
</evidence>
<dbReference type="PANTHER" id="PTHR11441">
    <property type="entry name" value="THYMIDINE KINASE"/>
    <property type="match status" value="1"/>
</dbReference>
<dbReference type="AlphaFoldDB" id="B6W7P8"/>
<dbReference type="GO" id="GO:0008270">
    <property type="term" value="F:zinc ion binding"/>
    <property type="evidence" value="ECO:0007669"/>
    <property type="project" value="UniProtKB-UniRule"/>
</dbReference>
<proteinExistence type="inferred from homology"/>
<keyword evidence="8" id="KW-0963">Cytoplasm</keyword>
<feature type="binding site" evidence="8">
    <location>
        <position position="195"/>
    </location>
    <ligand>
        <name>Zn(2+)</name>
        <dbReference type="ChEBI" id="CHEBI:29105"/>
    </ligand>
</feature>
<dbReference type="GO" id="GO:0071897">
    <property type="term" value="P:DNA biosynthetic process"/>
    <property type="evidence" value="ECO:0007669"/>
    <property type="project" value="UniProtKB-KW"/>
</dbReference>
<evidence type="ECO:0000256" key="11">
    <source>
        <dbReference type="RuleBase" id="RU000544"/>
    </source>
</evidence>
<dbReference type="InterPro" id="IPR020633">
    <property type="entry name" value="Thymidine_kinase_CS"/>
</dbReference>
<dbReference type="GO" id="GO:0005737">
    <property type="term" value="C:cytoplasm"/>
    <property type="evidence" value="ECO:0007669"/>
    <property type="project" value="UniProtKB-SubCell"/>
</dbReference>
<dbReference type="Pfam" id="PF00265">
    <property type="entry name" value="TK"/>
    <property type="match status" value="1"/>
</dbReference>
<evidence type="ECO:0000313" key="14">
    <source>
        <dbReference type="Proteomes" id="UP000005451"/>
    </source>
</evidence>
<dbReference type="STRING" id="561177.ANHYDRO_00597"/>
<keyword evidence="7 8" id="KW-0067">ATP-binding</keyword>
<comment type="subunit">
    <text evidence="8">Homotetramer.</text>
</comment>
<evidence type="ECO:0000256" key="2">
    <source>
        <dbReference type="ARBA" id="ARBA00012118"/>
    </source>
</evidence>
<dbReference type="Gene3D" id="3.30.60.20">
    <property type="match status" value="1"/>
</dbReference>
<dbReference type="EMBL" id="ABXA01000019">
    <property type="protein sequence ID" value="EEB36297.1"/>
    <property type="molecule type" value="Genomic_DNA"/>
</dbReference>
<name>B6W7P8_9FIRM</name>
<dbReference type="PROSITE" id="PS00603">
    <property type="entry name" value="TK_CELLULAR_TYPE"/>
    <property type="match status" value="1"/>
</dbReference>
<feature type="binding site" evidence="8">
    <location>
        <begin position="26"/>
        <end position="33"/>
    </location>
    <ligand>
        <name>ATP</name>
        <dbReference type="ChEBI" id="CHEBI:30616"/>
    </ligand>
</feature>
<dbReference type="GO" id="GO:0005524">
    <property type="term" value="F:ATP binding"/>
    <property type="evidence" value="ECO:0007669"/>
    <property type="project" value="UniProtKB-UniRule"/>
</dbReference>
<keyword evidence="6 8" id="KW-0418">Kinase</keyword>
<feature type="active site" description="Proton acceptor" evidence="8 9">
    <location>
        <position position="101"/>
    </location>
</feature>
<comment type="similarity">
    <text evidence="1 8 12">Belongs to the thymidine kinase family.</text>
</comment>
<dbReference type="SUPFAM" id="SSF52540">
    <property type="entry name" value="P-loop containing nucleoside triphosphate hydrolases"/>
    <property type="match status" value="1"/>
</dbReference>
<feature type="binding site" evidence="8">
    <location>
        <begin position="100"/>
        <end position="103"/>
    </location>
    <ligand>
        <name>ATP</name>
        <dbReference type="ChEBI" id="CHEBI:30616"/>
    </ligand>
</feature>
<reference evidence="13 14" key="1">
    <citation type="submission" date="2008-09" db="EMBL/GenBank/DDBJ databases">
        <authorList>
            <person name="Fulton L."/>
            <person name="Clifton S."/>
            <person name="Fulton B."/>
            <person name="Xu J."/>
            <person name="Minx P."/>
            <person name="Pepin K.H."/>
            <person name="Johnson M."/>
            <person name="Thiruvilangam P."/>
            <person name="Bhonagiri V."/>
            <person name="Nash W.E."/>
            <person name="Mardis E.R."/>
            <person name="Wilson R.K."/>
        </authorList>
    </citation>
    <scope>NUCLEOTIDE SEQUENCE [LARGE SCALE GENOMIC DNA]</scope>
    <source>
        <strain evidence="13 14">DSM 7454</strain>
    </source>
</reference>
<dbReference type="InterPro" id="IPR027417">
    <property type="entry name" value="P-loop_NTPase"/>
</dbReference>
<evidence type="ECO:0000256" key="1">
    <source>
        <dbReference type="ARBA" id="ARBA00007587"/>
    </source>
</evidence>
<keyword evidence="8" id="KW-0862">Zinc</keyword>
<comment type="catalytic activity">
    <reaction evidence="8 11">
        <text>thymidine + ATP = dTMP + ADP + H(+)</text>
        <dbReference type="Rhea" id="RHEA:19129"/>
        <dbReference type="ChEBI" id="CHEBI:15378"/>
        <dbReference type="ChEBI" id="CHEBI:17748"/>
        <dbReference type="ChEBI" id="CHEBI:30616"/>
        <dbReference type="ChEBI" id="CHEBI:63528"/>
        <dbReference type="ChEBI" id="CHEBI:456216"/>
        <dbReference type="EC" id="2.7.1.21"/>
    </reaction>
</comment>
<evidence type="ECO:0000256" key="3">
    <source>
        <dbReference type="ARBA" id="ARBA00022634"/>
    </source>
</evidence>
<feature type="binding site" evidence="8">
    <location>
        <position position="163"/>
    </location>
    <ligand>
        <name>Zn(2+)</name>
        <dbReference type="ChEBI" id="CHEBI:29105"/>
    </ligand>
</feature>
<evidence type="ECO:0000256" key="8">
    <source>
        <dbReference type="HAMAP-Rule" id="MF_00124"/>
    </source>
</evidence>
<evidence type="ECO:0000256" key="12">
    <source>
        <dbReference type="RuleBase" id="RU004165"/>
    </source>
</evidence>